<dbReference type="OrthoDB" id="6612278at2759"/>
<keyword evidence="3" id="KW-1185">Reference proteome</keyword>
<protein>
    <submittedName>
        <fullName evidence="2">Uncharacterized protein</fullName>
    </submittedName>
</protein>
<evidence type="ECO:0000313" key="2">
    <source>
        <dbReference type="EMBL" id="KOC68527.1"/>
    </source>
</evidence>
<evidence type="ECO:0000256" key="1">
    <source>
        <dbReference type="SAM" id="MobiDB-lite"/>
    </source>
</evidence>
<gene>
    <name evidence="2" type="ORF">WH47_06318</name>
</gene>
<dbReference type="Proteomes" id="UP000053825">
    <property type="component" value="Unassembled WGS sequence"/>
</dbReference>
<name>A0A0L7RC15_9HYME</name>
<sequence length="183" mass="21333">MKLRILKFLNEEYFEVSSSRTRTKWTVRVSGRGVVPSYVLKPRFRVARFDVTDEKQVEMRISIQNTGVCPLIFRLFLIDVFEGEIPQESEELREEIVKKKKERSEGESGGKSGRKVEYSDTLRPNEELAIFGGVLRRSMDRSRFSFSNLDENMQLLVPERKKVFFVGRSVLSTVKMKYLHAEA</sequence>
<evidence type="ECO:0000313" key="3">
    <source>
        <dbReference type="Proteomes" id="UP000053825"/>
    </source>
</evidence>
<reference evidence="2 3" key="1">
    <citation type="submission" date="2015-07" db="EMBL/GenBank/DDBJ databases">
        <title>The genome of Habropoda laboriosa.</title>
        <authorList>
            <person name="Pan H."/>
            <person name="Kapheim K."/>
        </authorList>
    </citation>
    <scope>NUCLEOTIDE SEQUENCE [LARGE SCALE GENOMIC DNA]</scope>
    <source>
        <strain evidence="2">0110345459</strain>
    </source>
</reference>
<organism evidence="2 3">
    <name type="scientific">Habropoda laboriosa</name>
    <dbReference type="NCBI Taxonomy" id="597456"/>
    <lineage>
        <taxon>Eukaryota</taxon>
        <taxon>Metazoa</taxon>
        <taxon>Ecdysozoa</taxon>
        <taxon>Arthropoda</taxon>
        <taxon>Hexapoda</taxon>
        <taxon>Insecta</taxon>
        <taxon>Pterygota</taxon>
        <taxon>Neoptera</taxon>
        <taxon>Endopterygota</taxon>
        <taxon>Hymenoptera</taxon>
        <taxon>Apocrita</taxon>
        <taxon>Aculeata</taxon>
        <taxon>Apoidea</taxon>
        <taxon>Anthophila</taxon>
        <taxon>Apidae</taxon>
        <taxon>Habropoda</taxon>
    </lineage>
</organism>
<dbReference type="EMBL" id="KQ414615">
    <property type="protein sequence ID" value="KOC68527.1"/>
    <property type="molecule type" value="Genomic_DNA"/>
</dbReference>
<proteinExistence type="predicted"/>
<feature type="region of interest" description="Disordered" evidence="1">
    <location>
        <begin position="97"/>
        <end position="118"/>
    </location>
</feature>
<accession>A0A0L7RC15</accession>
<dbReference type="AlphaFoldDB" id="A0A0L7RC15"/>